<dbReference type="CDD" id="cd00637">
    <property type="entry name" value="7tm_classA_rhodopsin-like"/>
    <property type="match status" value="1"/>
</dbReference>
<dbReference type="Proteomes" id="UP000663877">
    <property type="component" value="Unassembled WGS sequence"/>
</dbReference>
<dbReference type="AlphaFoldDB" id="A0A815XYR3"/>
<dbReference type="SUPFAM" id="SSF81321">
    <property type="entry name" value="Family A G protein-coupled receptor-like"/>
    <property type="match status" value="1"/>
</dbReference>
<feature type="transmembrane region" description="Helical" evidence="5">
    <location>
        <begin position="121"/>
        <end position="145"/>
    </location>
</feature>
<evidence type="ECO:0000259" key="6">
    <source>
        <dbReference type="PROSITE" id="PS50262"/>
    </source>
</evidence>
<sequence length="314" mass="37388">MDHKSKLIVMLILEIPSIVLSILIFIYFGMHREARSELRNHGWLILLIVNFFQLIINLPMPLSYYYLNKISPATNAYCVWWTWCEFSFNSIGLFLMAWISIERHIIVFHAHTMLEKQWKKWIFHFIPLIFCLIWPPLFYFVLVVISPFCTTEWDFNTVLCGFPCYFTNVSLSQFDFNFNLVIPIIIIMLANVTLVIRVIYQKMSRQQMINWRHHRKMVLQLWIISSLYIGFWLPDIITVLVQITILPSFMDQQLETMEFAVYFIPLLLPMVCLTALPELMKKLKNIITRPQLNVIDVVHYNRRSKQMITVVAAR</sequence>
<accession>A0A815XYR3</accession>
<organism evidence="7 10">
    <name type="scientific">Adineta steineri</name>
    <dbReference type="NCBI Taxonomy" id="433720"/>
    <lineage>
        <taxon>Eukaryota</taxon>
        <taxon>Metazoa</taxon>
        <taxon>Spiralia</taxon>
        <taxon>Gnathifera</taxon>
        <taxon>Rotifera</taxon>
        <taxon>Eurotatoria</taxon>
        <taxon>Bdelloidea</taxon>
        <taxon>Adinetida</taxon>
        <taxon>Adinetidae</taxon>
        <taxon>Adineta</taxon>
    </lineage>
</organism>
<dbReference type="PROSITE" id="PS50262">
    <property type="entry name" value="G_PROTEIN_RECEP_F1_2"/>
    <property type="match status" value="1"/>
</dbReference>
<evidence type="ECO:0000313" key="8">
    <source>
        <dbReference type="EMBL" id="CAF1666097.1"/>
    </source>
</evidence>
<dbReference type="OrthoDB" id="9980299at2759"/>
<evidence type="ECO:0000256" key="4">
    <source>
        <dbReference type="ARBA" id="ARBA00023136"/>
    </source>
</evidence>
<evidence type="ECO:0000313" key="7">
    <source>
        <dbReference type="EMBL" id="CAF1564350.1"/>
    </source>
</evidence>
<dbReference type="GO" id="GO:0016020">
    <property type="term" value="C:membrane"/>
    <property type="evidence" value="ECO:0007669"/>
    <property type="project" value="UniProtKB-SubCell"/>
</dbReference>
<dbReference type="EMBL" id="CAJNOI010005377">
    <property type="protein sequence ID" value="CAF1564350.1"/>
    <property type="molecule type" value="Genomic_DNA"/>
</dbReference>
<proteinExistence type="predicted"/>
<keyword evidence="9" id="KW-1185">Reference proteome</keyword>
<evidence type="ECO:0000256" key="2">
    <source>
        <dbReference type="ARBA" id="ARBA00022692"/>
    </source>
</evidence>
<feature type="transmembrane region" description="Helical" evidence="5">
    <location>
        <begin position="6"/>
        <end position="30"/>
    </location>
</feature>
<feature type="domain" description="G-protein coupled receptors family 1 profile" evidence="6">
    <location>
        <begin position="20"/>
        <end position="280"/>
    </location>
</feature>
<feature type="transmembrane region" description="Helical" evidence="5">
    <location>
        <begin position="80"/>
        <end position="101"/>
    </location>
</feature>
<dbReference type="InterPro" id="IPR000276">
    <property type="entry name" value="GPCR_Rhodpsn"/>
</dbReference>
<keyword evidence="3 5" id="KW-1133">Transmembrane helix</keyword>
<evidence type="ECO:0000313" key="10">
    <source>
        <dbReference type="Proteomes" id="UP000663877"/>
    </source>
</evidence>
<dbReference type="PROSITE" id="PS00237">
    <property type="entry name" value="G_PROTEIN_RECEP_F1_1"/>
    <property type="match status" value="1"/>
</dbReference>
<feature type="transmembrane region" description="Helical" evidence="5">
    <location>
        <begin position="180"/>
        <end position="200"/>
    </location>
</feature>
<dbReference type="Pfam" id="PF00001">
    <property type="entry name" value="7tm_1"/>
    <property type="match status" value="1"/>
</dbReference>
<feature type="transmembrane region" description="Helical" evidence="5">
    <location>
        <begin position="221"/>
        <end position="247"/>
    </location>
</feature>
<comment type="caution">
    <text evidence="7">The sequence shown here is derived from an EMBL/GenBank/DDBJ whole genome shotgun (WGS) entry which is preliminary data.</text>
</comment>
<dbReference type="EMBL" id="CAJNOM010005782">
    <property type="protein sequence ID" value="CAF1666097.1"/>
    <property type="molecule type" value="Genomic_DNA"/>
</dbReference>
<keyword evidence="2 5" id="KW-0812">Transmembrane</keyword>
<evidence type="ECO:0000256" key="3">
    <source>
        <dbReference type="ARBA" id="ARBA00022989"/>
    </source>
</evidence>
<evidence type="ECO:0000313" key="9">
    <source>
        <dbReference type="Proteomes" id="UP000663832"/>
    </source>
</evidence>
<dbReference type="Gene3D" id="1.20.1070.10">
    <property type="entry name" value="Rhodopsin 7-helix transmembrane proteins"/>
    <property type="match status" value="1"/>
</dbReference>
<feature type="transmembrane region" description="Helical" evidence="5">
    <location>
        <begin position="42"/>
        <end position="60"/>
    </location>
</feature>
<gene>
    <name evidence="7" type="ORF">BJG266_LOCUS47212</name>
    <name evidence="8" type="ORF">QVE165_LOCUS64248</name>
</gene>
<protein>
    <recommendedName>
        <fullName evidence="6">G-protein coupled receptors family 1 profile domain-containing protein</fullName>
    </recommendedName>
</protein>
<evidence type="ECO:0000256" key="5">
    <source>
        <dbReference type="SAM" id="Phobius"/>
    </source>
</evidence>
<dbReference type="InterPro" id="IPR017452">
    <property type="entry name" value="GPCR_Rhodpsn_7TM"/>
</dbReference>
<keyword evidence="4 5" id="KW-0472">Membrane</keyword>
<name>A0A815XYR3_9BILA</name>
<reference evidence="7" key="1">
    <citation type="submission" date="2021-02" db="EMBL/GenBank/DDBJ databases">
        <authorList>
            <person name="Nowell W R."/>
        </authorList>
    </citation>
    <scope>NUCLEOTIDE SEQUENCE</scope>
</reference>
<evidence type="ECO:0000256" key="1">
    <source>
        <dbReference type="ARBA" id="ARBA00004370"/>
    </source>
</evidence>
<comment type="subcellular location">
    <subcellularLocation>
        <location evidence="1">Membrane</location>
    </subcellularLocation>
</comment>
<dbReference type="Proteomes" id="UP000663832">
    <property type="component" value="Unassembled WGS sequence"/>
</dbReference>
<feature type="transmembrane region" description="Helical" evidence="5">
    <location>
        <begin position="259"/>
        <end position="279"/>
    </location>
</feature>
<dbReference type="GO" id="GO:0004930">
    <property type="term" value="F:G protein-coupled receptor activity"/>
    <property type="evidence" value="ECO:0007669"/>
    <property type="project" value="InterPro"/>
</dbReference>